<gene>
    <name evidence="11" type="ORF">CSO01_12020</name>
</gene>
<dbReference type="NCBIfam" id="TIGR02364">
    <property type="entry name" value="dha_pts"/>
    <property type="match status" value="1"/>
</dbReference>
<dbReference type="InterPro" id="IPR035895">
    <property type="entry name" value="HPr-like_sf"/>
</dbReference>
<dbReference type="GO" id="GO:0019563">
    <property type="term" value="P:glycerol catabolic process"/>
    <property type="evidence" value="ECO:0007669"/>
    <property type="project" value="InterPro"/>
</dbReference>
<dbReference type="EC" id="2.7.1.121" evidence="4"/>
<dbReference type="RefSeq" id="WP_146952227.1">
    <property type="nucleotide sequence ID" value="NZ_BAABBJ010000009.1"/>
</dbReference>
<name>A0A512PBA1_9CELL</name>
<dbReference type="NCBIfam" id="TIGR01003">
    <property type="entry name" value="PTS_HPr_family"/>
    <property type="match status" value="1"/>
</dbReference>
<feature type="signal peptide" evidence="8">
    <location>
        <begin position="1"/>
        <end position="18"/>
    </location>
</feature>
<feature type="domain" description="HPr" evidence="10">
    <location>
        <begin position="178"/>
        <end position="261"/>
    </location>
</feature>
<proteinExistence type="predicted"/>
<sequence length="261" mass="25614">MSGSTTALVLVSHSTALATGAVELAAQMAPGVTILAAGGMDDGTLGTSYEKIEGALLEATADGRAAVVLTDLGSAVLTTESVLEMLHDDVVARVRLADAPFVEGAVAAAVTAFGGAGLTEVLASAEQAGATFARSAGAQVPVPVSPTPAGPNVSTVNGSMSNGSASNGLVTEGAPSGAVSAVAVLRNPLGLHARPAALMARMLAGFDAQVRVNGVNAASVLELMKLGATQGQQLQVVAEGPQGEQAVAAFVQAVEEGFGEV</sequence>
<dbReference type="InterPro" id="IPR001020">
    <property type="entry name" value="PTS_HPr_His_P_site"/>
</dbReference>
<dbReference type="SUPFAM" id="SSF53062">
    <property type="entry name" value="PTS system fructose IIA component-like"/>
    <property type="match status" value="1"/>
</dbReference>
<accession>A0A512PBA1</accession>
<dbReference type="GO" id="GO:0047324">
    <property type="term" value="F:phosphoenolpyruvate-glycerone phosphotransferase activity"/>
    <property type="evidence" value="ECO:0007669"/>
    <property type="project" value="UniProtKB-EC"/>
</dbReference>
<dbReference type="Gene3D" id="3.40.50.510">
    <property type="entry name" value="Phosphotransferase system, mannose-type IIA component"/>
    <property type="match status" value="1"/>
</dbReference>
<dbReference type="PROSITE" id="PS51350">
    <property type="entry name" value="PTS_HPR_DOM"/>
    <property type="match status" value="1"/>
</dbReference>
<comment type="function">
    <text evidence="2">Component of the dihydroxyacetone kinase complex, which is responsible for the phosphoenolpyruvate (PEP)-dependent phosphorylation of dihydroxyacetone. DhaM serves as the phosphoryl donor. Is phosphorylated by phosphoenolpyruvate in an EI- and HPr-dependent reaction, and a phosphorelay system on histidine residues finally leads to phosphoryl transfer to DhaL and dihydroxyacetone.</text>
</comment>
<dbReference type="Gene3D" id="3.30.1340.10">
    <property type="entry name" value="HPr-like"/>
    <property type="match status" value="1"/>
</dbReference>
<comment type="function">
    <text evidence="3">General (non sugar-specific) component of the phosphoenolpyruvate-dependent sugar phosphotransferase system (sugar PTS). This major carbohydrate active-transport system catalyzes the phosphorylation of incoming sugar substrates concomitantly with their translocation across the cell membrane. The phosphoryl group from phosphoenolpyruvate (PEP) is transferred to the phosphoryl carrier protein HPr by enzyme I. Phospho-HPr then transfers it to the PTS EIIA domain.</text>
</comment>
<comment type="subunit">
    <text evidence="7">Homodimer. The dihydroxyacetone kinase complex is composed of a homodimer of DhaM, a homodimer of DhaK and the subunit DhaL.</text>
</comment>
<evidence type="ECO:0000259" key="9">
    <source>
        <dbReference type="PROSITE" id="PS51096"/>
    </source>
</evidence>
<evidence type="ECO:0000256" key="2">
    <source>
        <dbReference type="ARBA" id="ARBA00002788"/>
    </source>
</evidence>
<dbReference type="InterPro" id="IPR036662">
    <property type="entry name" value="PTS_EIIA_man-typ_sf"/>
</dbReference>
<comment type="caution">
    <text evidence="11">The sequence shown here is derived from an EMBL/GenBank/DDBJ whole genome shotgun (WGS) entry which is preliminary data.</text>
</comment>
<keyword evidence="6" id="KW-0808">Transferase</keyword>
<dbReference type="PROSITE" id="PS00369">
    <property type="entry name" value="PTS_HPR_HIS"/>
    <property type="match status" value="1"/>
</dbReference>
<dbReference type="CDD" id="cd00367">
    <property type="entry name" value="PTS-HPr_like"/>
    <property type="match status" value="1"/>
</dbReference>
<dbReference type="InterPro" id="IPR000032">
    <property type="entry name" value="HPr-like"/>
</dbReference>
<keyword evidence="8" id="KW-0732">Signal</keyword>
<dbReference type="GO" id="GO:0009401">
    <property type="term" value="P:phosphoenolpyruvate-dependent sugar phosphotransferase system"/>
    <property type="evidence" value="ECO:0007669"/>
    <property type="project" value="InterPro"/>
</dbReference>
<dbReference type="InterPro" id="IPR039643">
    <property type="entry name" value="DhaM"/>
</dbReference>
<dbReference type="Pfam" id="PF00381">
    <property type="entry name" value="PTS-HPr"/>
    <property type="match status" value="1"/>
</dbReference>
<dbReference type="Pfam" id="PF03610">
    <property type="entry name" value="EIIA-man"/>
    <property type="match status" value="1"/>
</dbReference>
<evidence type="ECO:0000256" key="6">
    <source>
        <dbReference type="ARBA" id="ARBA00022679"/>
    </source>
</evidence>
<evidence type="ECO:0000256" key="7">
    <source>
        <dbReference type="ARBA" id="ARBA00046577"/>
    </source>
</evidence>
<evidence type="ECO:0000313" key="11">
    <source>
        <dbReference type="EMBL" id="GEP68487.1"/>
    </source>
</evidence>
<evidence type="ECO:0000256" key="4">
    <source>
        <dbReference type="ARBA" id="ARBA00012095"/>
    </source>
</evidence>
<feature type="chain" id="PRO_5022123716" description="Phosphocarrier protein HPr" evidence="8">
    <location>
        <begin position="19"/>
        <end position="261"/>
    </location>
</feature>
<dbReference type="PANTHER" id="PTHR38594:SF1">
    <property type="entry name" value="PEP-DEPENDENT DIHYDROXYACETONE KINASE, PHOSPHORYL DONOR SUBUNIT DHAM"/>
    <property type="match status" value="1"/>
</dbReference>
<feature type="domain" description="PTS EIIA type-4" evidence="9">
    <location>
        <begin position="5"/>
        <end position="133"/>
    </location>
</feature>
<keyword evidence="12" id="KW-1185">Reference proteome</keyword>
<dbReference type="PROSITE" id="PS51096">
    <property type="entry name" value="PTS_EIIA_TYPE_4"/>
    <property type="match status" value="1"/>
</dbReference>
<dbReference type="OrthoDB" id="350754at2"/>
<comment type="catalytic activity">
    <reaction evidence="1">
        <text>dihydroxyacetone + phosphoenolpyruvate = dihydroxyacetone phosphate + pyruvate</text>
        <dbReference type="Rhea" id="RHEA:18381"/>
        <dbReference type="ChEBI" id="CHEBI:15361"/>
        <dbReference type="ChEBI" id="CHEBI:16016"/>
        <dbReference type="ChEBI" id="CHEBI:57642"/>
        <dbReference type="ChEBI" id="CHEBI:58702"/>
        <dbReference type="EC" id="2.7.1.121"/>
    </reaction>
</comment>
<evidence type="ECO:0000313" key="12">
    <source>
        <dbReference type="Proteomes" id="UP000321798"/>
    </source>
</evidence>
<organism evidence="11 12">
    <name type="scientific">Cellulomonas soli</name>
    <dbReference type="NCBI Taxonomy" id="931535"/>
    <lineage>
        <taxon>Bacteria</taxon>
        <taxon>Bacillati</taxon>
        <taxon>Actinomycetota</taxon>
        <taxon>Actinomycetes</taxon>
        <taxon>Micrococcales</taxon>
        <taxon>Cellulomonadaceae</taxon>
        <taxon>Cellulomonas</taxon>
    </lineage>
</organism>
<protein>
    <recommendedName>
        <fullName evidence="5">Phosphocarrier protein HPr</fullName>
        <ecNumber evidence="4">2.7.1.121</ecNumber>
    </recommendedName>
</protein>
<evidence type="ECO:0000256" key="1">
    <source>
        <dbReference type="ARBA" id="ARBA00001113"/>
    </source>
</evidence>
<dbReference type="SUPFAM" id="SSF55594">
    <property type="entry name" value="HPr-like"/>
    <property type="match status" value="1"/>
</dbReference>
<evidence type="ECO:0000259" key="10">
    <source>
        <dbReference type="PROSITE" id="PS51350"/>
    </source>
</evidence>
<reference evidence="11 12" key="1">
    <citation type="submission" date="2019-07" db="EMBL/GenBank/DDBJ databases">
        <title>Whole genome shotgun sequence of Cellulomonas soli NBRC 109434.</title>
        <authorList>
            <person name="Hosoyama A."/>
            <person name="Uohara A."/>
            <person name="Ohji S."/>
            <person name="Ichikawa N."/>
        </authorList>
    </citation>
    <scope>NUCLEOTIDE SEQUENCE [LARGE SCALE GENOMIC DNA]</scope>
    <source>
        <strain evidence="11 12">NBRC 109434</strain>
    </source>
</reference>
<dbReference type="EMBL" id="BKAL01000003">
    <property type="protein sequence ID" value="GEP68487.1"/>
    <property type="molecule type" value="Genomic_DNA"/>
</dbReference>
<dbReference type="Proteomes" id="UP000321798">
    <property type="component" value="Unassembled WGS sequence"/>
</dbReference>
<dbReference type="PANTHER" id="PTHR38594">
    <property type="entry name" value="PEP-DEPENDENT DIHYDROXYACETONE KINASE, PHOSPHORYL DONOR SUBUNIT DHAM"/>
    <property type="match status" value="1"/>
</dbReference>
<dbReference type="InterPro" id="IPR012844">
    <property type="entry name" value="DhaM_N"/>
</dbReference>
<dbReference type="PRINTS" id="PR00107">
    <property type="entry name" value="PHOSPHOCPHPR"/>
</dbReference>
<evidence type="ECO:0000256" key="5">
    <source>
        <dbReference type="ARBA" id="ARBA00020422"/>
    </source>
</evidence>
<evidence type="ECO:0000256" key="8">
    <source>
        <dbReference type="SAM" id="SignalP"/>
    </source>
</evidence>
<evidence type="ECO:0000256" key="3">
    <source>
        <dbReference type="ARBA" id="ARBA00003681"/>
    </source>
</evidence>
<dbReference type="AlphaFoldDB" id="A0A512PBA1"/>
<dbReference type="GO" id="GO:0016020">
    <property type="term" value="C:membrane"/>
    <property type="evidence" value="ECO:0007669"/>
    <property type="project" value="InterPro"/>
</dbReference>
<dbReference type="InterPro" id="IPR004701">
    <property type="entry name" value="PTS_EIIA_man-typ"/>
</dbReference>